<accession>A0ABW2QXB5</accession>
<name>A0ABW2QXB5_9NEIS</name>
<evidence type="ECO:0000256" key="1">
    <source>
        <dbReference type="SAM" id="SignalP"/>
    </source>
</evidence>
<comment type="caution">
    <text evidence="3">The sequence shown here is derived from an EMBL/GenBank/DDBJ whole genome shotgun (WGS) entry which is preliminary data.</text>
</comment>
<dbReference type="PANTHER" id="PTHR38834">
    <property type="entry name" value="PERIPLASMIC SUBSTRATE BINDING PROTEIN FAMILY 3"/>
    <property type="match status" value="1"/>
</dbReference>
<protein>
    <submittedName>
        <fullName evidence="3">Substrate-binding periplasmic protein</fullName>
    </submittedName>
</protein>
<organism evidence="3 4">
    <name type="scientific">Iodobacter arcticus</name>
    <dbReference type="NCBI Taxonomy" id="590593"/>
    <lineage>
        <taxon>Bacteria</taxon>
        <taxon>Pseudomonadati</taxon>
        <taxon>Pseudomonadota</taxon>
        <taxon>Betaproteobacteria</taxon>
        <taxon>Neisseriales</taxon>
        <taxon>Chitinibacteraceae</taxon>
        <taxon>Iodobacter</taxon>
    </lineage>
</organism>
<gene>
    <name evidence="3" type="ORF">ACFQNF_10480</name>
</gene>
<evidence type="ECO:0000313" key="3">
    <source>
        <dbReference type="EMBL" id="MFC7420311.1"/>
    </source>
</evidence>
<dbReference type="PROSITE" id="PS51257">
    <property type="entry name" value="PROKAR_LIPOPROTEIN"/>
    <property type="match status" value="1"/>
</dbReference>
<dbReference type="PANTHER" id="PTHR38834:SF3">
    <property type="entry name" value="SOLUTE-BINDING PROTEIN FAMILY 3_N-TERMINAL DOMAIN-CONTAINING PROTEIN"/>
    <property type="match status" value="1"/>
</dbReference>
<dbReference type="EMBL" id="JBHTBQ010000017">
    <property type="protein sequence ID" value="MFC7420311.1"/>
    <property type="molecule type" value="Genomic_DNA"/>
</dbReference>
<feature type="domain" description="Solute-binding protein family 3/N-terminal" evidence="2">
    <location>
        <begin position="26"/>
        <end position="236"/>
    </location>
</feature>
<dbReference type="Proteomes" id="UP001596473">
    <property type="component" value="Unassembled WGS sequence"/>
</dbReference>
<reference evidence="4" key="1">
    <citation type="journal article" date="2019" name="Int. J. Syst. Evol. Microbiol.">
        <title>The Global Catalogue of Microorganisms (GCM) 10K type strain sequencing project: providing services to taxonomists for standard genome sequencing and annotation.</title>
        <authorList>
            <consortium name="The Broad Institute Genomics Platform"/>
            <consortium name="The Broad Institute Genome Sequencing Center for Infectious Disease"/>
            <person name="Wu L."/>
            <person name="Ma J."/>
        </authorList>
    </citation>
    <scope>NUCLEOTIDE SEQUENCE [LARGE SCALE GENOMIC DNA]</scope>
    <source>
        <strain evidence="4">CCUG 62945</strain>
    </source>
</reference>
<feature type="signal peptide" evidence="1">
    <location>
        <begin position="1"/>
        <end position="20"/>
    </location>
</feature>
<feature type="chain" id="PRO_5046243166" evidence="1">
    <location>
        <begin position="21"/>
        <end position="241"/>
    </location>
</feature>
<evidence type="ECO:0000259" key="2">
    <source>
        <dbReference type="Pfam" id="PF00497"/>
    </source>
</evidence>
<dbReference type="RefSeq" id="WP_380187938.1">
    <property type="nucleotide sequence ID" value="NZ_JBHTBQ010000017.1"/>
</dbReference>
<sequence>MYARRCSLLFSLFLACPADGVQLVGAEVPPFATSGAGGGSGLAVEILQEAAKRLNESTAVSVMPFARAMAVTMQGSDILVTPLGRVASREDKYQWVAPLMDEVFVLISHKKHQARPLSREQAERLVIGVMRNSVGEGLATAFISATIDGVPMEATNAKKLAAGRIGAWVASWNTALYAQREAGLAAEDLVRGEVLMRTTLYVAASLKMPQQDVLRWRKVLEKMRKDGSIEALEKKYRYEAP</sequence>
<dbReference type="InterPro" id="IPR001638">
    <property type="entry name" value="Solute-binding_3/MltF_N"/>
</dbReference>
<keyword evidence="4" id="KW-1185">Reference proteome</keyword>
<dbReference type="Pfam" id="PF00497">
    <property type="entry name" value="SBP_bac_3"/>
    <property type="match status" value="1"/>
</dbReference>
<keyword evidence="1" id="KW-0732">Signal</keyword>
<dbReference type="Gene3D" id="3.40.190.10">
    <property type="entry name" value="Periplasmic binding protein-like II"/>
    <property type="match status" value="2"/>
</dbReference>
<dbReference type="SUPFAM" id="SSF53850">
    <property type="entry name" value="Periplasmic binding protein-like II"/>
    <property type="match status" value="1"/>
</dbReference>
<evidence type="ECO:0000313" key="4">
    <source>
        <dbReference type="Proteomes" id="UP001596473"/>
    </source>
</evidence>
<proteinExistence type="predicted"/>